<organism evidence="3 4">
    <name type="scientific">Chlamydomonas reinhardtii</name>
    <name type="common">Chlamydomonas smithii</name>
    <dbReference type="NCBI Taxonomy" id="3055"/>
    <lineage>
        <taxon>Eukaryota</taxon>
        <taxon>Viridiplantae</taxon>
        <taxon>Chlorophyta</taxon>
        <taxon>core chlorophytes</taxon>
        <taxon>Chlorophyceae</taxon>
        <taxon>CS clade</taxon>
        <taxon>Chlamydomonadales</taxon>
        <taxon>Chlamydomonadaceae</taxon>
        <taxon>Chlamydomonas</taxon>
    </lineage>
</organism>
<keyword evidence="2" id="KW-0732">Signal</keyword>
<feature type="region of interest" description="Disordered" evidence="1">
    <location>
        <begin position="26"/>
        <end position="52"/>
    </location>
</feature>
<dbReference type="EMBL" id="CM008968">
    <property type="protein sequence ID" value="PNW80536.1"/>
    <property type="molecule type" value="Genomic_DNA"/>
</dbReference>
<evidence type="ECO:0000256" key="2">
    <source>
        <dbReference type="SAM" id="SignalP"/>
    </source>
</evidence>
<evidence type="ECO:0000313" key="4">
    <source>
        <dbReference type="Proteomes" id="UP000006906"/>
    </source>
</evidence>
<accession>A0A2K3DJ30</accession>
<evidence type="ECO:0000313" key="3">
    <source>
        <dbReference type="EMBL" id="PNW80536.1"/>
    </source>
</evidence>
<protein>
    <submittedName>
        <fullName evidence="3">Uncharacterized protein</fullName>
    </submittedName>
</protein>
<dbReference type="InParanoid" id="A0A2K3DJ30"/>
<name>A0A2K3DJ30_CHLRE</name>
<feature type="signal peptide" evidence="2">
    <location>
        <begin position="1"/>
        <end position="22"/>
    </location>
</feature>
<feature type="region of interest" description="Disordered" evidence="1">
    <location>
        <begin position="174"/>
        <end position="207"/>
    </location>
</feature>
<evidence type="ECO:0000256" key="1">
    <source>
        <dbReference type="SAM" id="MobiDB-lite"/>
    </source>
</evidence>
<keyword evidence="4" id="KW-1185">Reference proteome</keyword>
<proteinExistence type="predicted"/>
<dbReference type="KEGG" id="cre:CHLRE_07g321600v5"/>
<dbReference type="AlphaFoldDB" id="A0A2K3DJ30"/>
<dbReference type="Proteomes" id="UP000006906">
    <property type="component" value="Chromosome 7"/>
</dbReference>
<reference evidence="3 4" key="1">
    <citation type="journal article" date="2007" name="Science">
        <title>The Chlamydomonas genome reveals the evolution of key animal and plant functions.</title>
        <authorList>
            <person name="Merchant S.S."/>
            <person name="Prochnik S.E."/>
            <person name="Vallon O."/>
            <person name="Harris E.H."/>
            <person name="Karpowicz S.J."/>
            <person name="Witman G.B."/>
            <person name="Terry A."/>
            <person name="Salamov A."/>
            <person name="Fritz-Laylin L.K."/>
            <person name="Marechal-Drouard L."/>
            <person name="Marshall W.F."/>
            <person name="Qu L.H."/>
            <person name="Nelson D.R."/>
            <person name="Sanderfoot A.A."/>
            <person name="Spalding M.H."/>
            <person name="Kapitonov V.V."/>
            <person name="Ren Q."/>
            <person name="Ferris P."/>
            <person name="Lindquist E."/>
            <person name="Shapiro H."/>
            <person name="Lucas S.M."/>
            <person name="Grimwood J."/>
            <person name="Schmutz J."/>
            <person name="Cardol P."/>
            <person name="Cerutti H."/>
            <person name="Chanfreau G."/>
            <person name="Chen C.L."/>
            <person name="Cognat V."/>
            <person name="Croft M.T."/>
            <person name="Dent R."/>
            <person name="Dutcher S."/>
            <person name="Fernandez E."/>
            <person name="Fukuzawa H."/>
            <person name="Gonzalez-Ballester D."/>
            <person name="Gonzalez-Halphen D."/>
            <person name="Hallmann A."/>
            <person name="Hanikenne M."/>
            <person name="Hippler M."/>
            <person name="Inwood W."/>
            <person name="Jabbari K."/>
            <person name="Kalanon M."/>
            <person name="Kuras R."/>
            <person name="Lefebvre P.A."/>
            <person name="Lemaire S.D."/>
            <person name="Lobanov A.V."/>
            <person name="Lohr M."/>
            <person name="Manuell A."/>
            <person name="Meier I."/>
            <person name="Mets L."/>
            <person name="Mittag M."/>
            <person name="Mittelmeier T."/>
            <person name="Moroney J.V."/>
            <person name="Moseley J."/>
            <person name="Napoli C."/>
            <person name="Nedelcu A.M."/>
            <person name="Niyogi K."/>
            <person name="Novoselov S.V."/>
            <person name="Paulsen I.T."/>
            <person name="Pazour G."/>
            <person name="Purton S."/>
            <person name="Ral J.P."/>
            <person name="Riano-Pachon D.M."/>
            <person name="Riekhof W."/>
            <person name="Rymarquis L."/>
            <person name="Schroda M."/>
            <person name="Stern D."/>
            <person name="Umen J."/>
            <person name="Willows R."/>
            <person name="Wilson N."/>
            <person name="Zimmer S.L."/>
            <person name="Allmer J."/>
            <person name="Balk J."/>
            <person name="Bisova K."/>
            <person name="Chen C.J."/>
            <person name="Elias M."/>
            <person name="Gendler K."/>
            <person name="Hauser C."/>
            <person name="Lamb M.R."/>
            <person name="Ledford H."/>
            <person name="Long J.C."/>
            <person name="Minagawa J."/>
            <person name="Page M.D."/>
            <person name="Pan J."/>
            <person name="Pootakham W."/>
            <person name="Roje S."/>
            <person name="Rose A."/>
            <person name="Stahlberg E."/>
            <person name="Terauchi A.M."/>
            <person name="Yang P."/>
            <person name="Ball S."/>
            <person name="Bowler C."/>
            <person name="Dieckmann C.L."/>
            <person name="Gladyshev V.N."/>
            <person name="Green P."/>
            <person name="Jorgensen R."/>
            <person name="Mayfield S."/>
            <person name="Mueller-Roeber B."/>
            <person name="Rajamani S."/>
            <person name="Sayre R.T."/>
            <person name="Brokstein P."/>
            <person name="Dubchak I."/>
            <person name="Goodstein D."/>
            <person name="Hornick L."/>
            <person name="Huang Y.W."/>
            <person name="Jhaveri J."/>
            <person name="Luo Y."/>
            <person name="Martinez D."/>
            <person name="Ngau W.C."/>
            <person name="Otillar B."/>
            <person name="Poliakov A."/>
            <person name="Porter A."/>
            <person name="Szajkowski L."/>
            <person name="Werner G."/>
            <person name="Zhou K."/>
            <person name="Grigoriev I.V."/>
            <person name="Rokhsar D.S."/>
            <person name="Grossman A.R."/>
        </authorList>
    </citation>
    <scope>NUCLEOTIDE SEQUENCE [LARGE SCALE GENOMIC DNA]</scope>
    <source>
        <strain evidence="4">CC-503</strain>
    </source>
</reference>
<dbReference type="RefSeq" id="XP_042922548.1">
    <property type="nucleotide sequence ID" value="XM_043063980.1"/>
</dbReference>
<dbReference type="GeneID" id="5726592"/>
<sequence>MRGSQLLLLALLVVAAGHAALAQLAAQPSETGGSTSGGGLRTAGSSGDEAAGSLSREIIRTPAQGAAGGPGATQQQMGAGPVCANGLSRVQCLVDPCALSSCPRGTECVSDYCGGCFATCVRGGGSSSSGSSVSDDAAADGASANATCAANRAPCNCTSDCCSSASICVSYTPASSSTGGGTATGGGSGTALVPRRTGSSSGGSVGTAALPREAAVGSGGSGRRLLQAAVTGVVPRGTAPAGSAGSAGGAAGTVASVTAGGGAAGGNGAGRVIGPATPADADADVEATGDVVEEEPTVTTQAPAGVLLTVPGSGNGSGTCVSRRVVGAVQRRLQLSAATGAEGRATGNLTEYAC</sequence>
<dbReference type="Gramene" id="PNW80536">
    <property type="protein sequence ID" value="PNW80536"/>
    <property type="gene ID" value="CHLRE_07g321600v5"/>
</dbReference>
<feature type="chain" id="PRO_5014348110" evidence="2">
    <location>
        <begin position="23"/>
        <end position="354"/>
    </location>
</feature>
<gene>
    <name evidence="3" type="ORF">CHLRE_07g321600v5</name>
</gene>
<dbReference type="PaxDb" id="3055-EDP07298"/>
<dbReference type="OrthoDB" id="10037294at2759"/>
<feature type="compositionally biased region" description="Gly residues" evidence="1">
    <location>
        <begin position="178"/>
        <end position="189"/>
    </location>
</feature>